<dbReference type="AlphaFoldDB" id="A0AAV0BY71"/>
<sequence length="386" mass="41794">MKLLYLRSVLQSHLSKQSGPTLSGDQQIKQPSNFLVDWNGHLVLNDFGCSTKLYRHSSSTVKSTSVDNNQKDDAQSGLKYKIETATLSEAESGDRASASADPNNMAHVFSMLQMSSQQSSPAHQLRGLDDVGGGFPGEVQFKPVNQPNPNMPNSSMSTFNWLLGRHTPGPQSSGAPHNNQHPSMLISKTSSQQSKGFIEEGVGACANNIFDPQIFQLHSMLNSLYSIHPQQTASHDRLQDSQKLAFLARQLQQQRSWPNNMANSAHLANSGNSAQSFSHLSAQNLASLAGHPTQLPGGANCSSISHLEQQQLQQNVVDHSVRFSNPHGPQQPLGKPQPNLPGMKPILHNGFSSSVPIVPPHPTIVEDVGLGPYGNEIAFWSLGISI</sequence>
<name>A0AAV0BY71_PHAPC</name>
<evidence type="ECO:0008006" key="3">
    <source>
        <dbReference type="Google" id="ProtNLM"/>
    </source>
</evidence>
<evidence type="ECO:0000313" key="2">
    <source>
        <dbReference type="Proteomes" id="UP001153365"/>
    </source>
</evidence>
<evidence type="ECO:0000313" key="1">
    <source>
        <dbReference type="EMBL" id="CAH7690514.1"/>
    </source>
</evidence>
<dbReference type="Proteomes" id="UP001153365">
    <property type="component" value="Unassembled WGS sequence"/>
</dbReference>
<comment type="caution">
    <text evidence="1">The sequence shown here is derived from an EMBL/GenBank/DDBJ whole genome shotgun (WGS) entry which is preliminary data.</text>
</comment>
<dbReference type="EMBL" id="CALTRL010006310">
    <property type="protein sequence ID" value="CAH7690514.1"/>
    <property type="molecule type" value="Genomic_DNA"/>
</dbReference>
<organism evidence="1 2">
    <name type="scientific">Phakopsora pachyrhizi</name>
    <name type="common">Asian soybean rust disease fungus</name>
    <dbReference type="NCBI Taxonomy" id="170000"/>
    <lineage>
        <taxon>Eukaryota</taxon>
        <taxon>Fungi</taxon>
        <taxon>Dikarya</taxon>
        <taxon>Basidiomycota</taxon>
        <taxon>Pucciniomycotina</taxon>
        <taxon>Pucciniomycetes</taxon>
        <taxon>Pucciniales</taxon>
        <taxon>Phakopsoraceae</taxon>
        <taxon>Phakopsora</taxon>
    </lineage>
</organism>
<keyword evidence="2" id="KW-1185">Reference proteome</keyword>
<protein>
    <recommendedName>
        <fullName evidence="3">Protein kinase domain-containing protein</fullName>
    </recommendedName>
</protein>
<reference evidence="1" key="1">
    <citation type="submission" date="2022-06" db="EMBL/GenBank/DDBJ databases">
        <authorList>
            <consortium name="SYNGENTA / RWTH Aachen University"/>
        </authorList>
    </citation>
    <scope>NUCLEOTIDE SEQUENCE</scope>
</reference>
<accession>A0AAV0BY71</accession>
<proteinExistence type="predicted"/>
<gene>
    <name evidence="1" type="ORF">PPACK8108_LOCUS25884</name>
</gene>